<dbReference type="EMBL" id="JACCAA010000001">
    <property type="protein sequence ID" value="NYG59923.1"/>
    <property type="molecule type" value="Genomic_DNA"/>
</dbReference>
<evidence type="ECO:0000259" key="3">
    <source>
        <dbReference type="Pfam" id="PF01370"/>
    </source>
</evidence>
<dbReference type="Pfam" id="PF13561">
    <property type="entry name" value="adh_short_C2"/>
    <property type="match status" value="1"/>
</dbReference>
<evidence type="ECO:0000256" key="2">
    <source>
        <dbReference type="ARBA" id="ARBA00023002"/>
    </source>
</evidence>
<name>A0A7Y9UPT0_9ACTN</name>
<dbReference type="InterPro" id="IPR002347">
    <property type="entry name" value="SDR_fam"/>
</dbReference>
<dbReference type="SUPFAM" id="SSF51735">
    <property type="entry name" value="NAD(P)-binding Rossmann-fold domains"/>
    <property type="match status" value="1"/>
</dbReference>
<sequence length="258" mass="26028">MNRTAVVTGSASGIGRAVTDALLARGDRVIGVDLRNADVLADLSTTSGRAEAVAGVLGAANGPVDVVVACAGISGTSPAVVSVNFFGVVELLEGLRSALAASSAPRAAVVASSVAVHASDAELDQACADRDEASARARAEALTEQGHGHAIYPGSKAALAKWVRRVAVTPEWAGAGIPLNAVAPGVVLTPMSAGLFDDPRMVAAMDQAVPMPLNGHQEPEVIADVLAFLVSRENSHVTGQVVFADGGAEVVHRGSAQF</sequence>
<evidence type="ECO:0000313" key="4">
    <source>
        <dbReference type="EMBL" id="NYG59923.1"/>
    </source>
</evidence>
<protein>
    <submittedName>
        <fullName evidence="4">NAD(P)-dependent dehydrogenase (Short-subunit alcohol dehydrogenase family)</fullName>
    </submittedName>
</protein>
<dbReference type="AlphaFoldDB" id="A0A7Y9UPT0"/>
<evidence type="ECO:0000313" key="5">
    <source>
        <dbReference type="Proteomes" id="UP000540656"/>
    </source>
</evidence>
<comment type="similarity">
    <text evidence="1">Belongs to the short-chain dehydrogenases/reductases (SDR) family.</text>
</comment>
<dbReference type="PANTHER" id="PTHR24321:SF8">
    <property type="entry name" value="ESTRADIOL 17-BETA-DEHYDROGENASE 8-RELATED"/>
    <property type="match status" value="1"/>
</dbReference>
<evidence type="ECO:0000256" key="1">
    <source>
        <dbReference type="ARBA" id="ARBA00006484"/>
    </source>
</evidence>
<feature type="domain" description="NAD-dependent epimerase/dehydratase" evidence="3">
    <location>
        <begin position="6"/>
        <end position="125"/>
    </location>
</feature>
<keyword evidence="2" id="KW-0560">Oxidoreductase</keyword>
<dbReference type="Gene3D" id="3.40.50.720">
    <property type="entry name" value="NAD(P)-binding Rossmann-like Domain"/>
    <property type="match status" value="1"/>
</dbReference>
<proteinExistence type="inferred from homology"/>
<dbReference type="RefSeq" id="WP_179502922.1">
    <property type="nucleotide sequence ID" value="NZ_JACCAA010000001.1"/>
</dbReference>
<dbReference type="PRINTS" id="PR00081">
    <property type="entry name" value="GDHRDH"/>
</dbReference>
<reference evidence="4 5" key="1">
    <citation type="submission" date="2020-07" db="EMBL/GenBank/DDBJ databases">
        <title>Sequencing the genomes of 1000 actinobacteria strains.</title>
        <authorList>
            <person name="Klenk H.-P."/>
        </authorList>
    </citation>
    <scope>NUCLEOTIDE SEQUENCE [LARGE SCALE GENOMIC DNA]</scope>
    <source>
        <strain evidence="4 5">DSM 23819</strain>
    </source>
</reference>
<keyword evidence="5" id="KW-1185">Reference proteome</keyword>
<dbReference type="InterPro" id="IPR036291">
    <property type="entry name" value="NAD(P)-bd_dom_sf"/>
</dbReference>
<dbReference type="Pfam" id="PF01370">
    <property type="entry name" value="Epimerase"/>
    <property type="match status" value="1"/>
</dbReference>
<organism evidence="4 5">
    <name type="scientific">Nocardioides daedukensis</name>
    <dbReference type="NCBI Taxonomy" id="634462"/>
    <lineage>
        <taxon>Bacteria</taxon>
        <taxon>Bacillati</taxon>
        <taxon>Actinomycetota</taxon>
        <taxon>Actinomycetes</taxon>
        <taxon>Propionibacteriales</taxon>
        <taxon>Nocardioidaceae</taxon>
        <taxon>Nocardioides</taxon>
    </lineage>
</organism>
<dbReference type="PANTHER" id="PTHR24321">
    <property type="entry name" value="DEHYDROGENASES, SHORT CHAIN"/>
    <property type="match status" value="1"/>
</dbReference>
<dbReference type="InterPro" id="IPR001509">
    <property type="entry name" value="Epimerase_deHydtase"/>
</dbReference>
<dbReference type="GO" id="GO:0016491">
    <property type="term" value="F:oxidoreductase activity"/>
    <property type="evidence" value="ECO:0007669"/>
    <property type="project" value="UniProtKB-KW"/>
</dbReference>
<accession>A0A7Y9UPT0</accession>
<dbReference type="Proteomes" id="UP000540656">
    <property type="component" value="Unassembled WGS sequence"/>
</dbReference>
<gene>
    <name evidence="4" type="ORF">BJ980_002846</name>
</gene>
<comment type="caution">
    <text evidence="4">The sequence shown here is derived from an EMBL/GenBank/DDBJ whole genome shotgun (WGS) entry which is preliminary data.</text>
</comment>